<dbReference type="EMBL" id="CP001699">
    <property type="protein sequence ID" value="ACU61540.1"/>
    <property type="molecule type" value="Genomic_DNA"/>
</dbReference>
<gene>
    <name evidence="2" type="ordered locus">Cpin_4080</name>
</gene>
<evidence type="ECO:0000313" key="3">
    <source>
        <dbReference type="Proteomes" id="UP000002215"/>
    </source>
</evidence>
<accession>A0A979G6C2</accession>
<evidence type="ECO:0000259" key="1">
    <source>
        <dbReference type="Pfam" id="PF03358"/>
    </source>
</evidence>
<dbReference type="AlphaFoldDB" id="A0A979G6C2"/>
<dbReference type="GO" id="GO:0010181">
    <property type="term" value="F:FMN binding"/>
    <property type="evidence" value="ECO:0007669"/>
    <property type="project" value="TreeGrafter"/>
</dbReference>
<dbReference type="PANTHER" id="PTHR30543:SF21">
    <property type="entry name" value="NAD(P)H-DEPENDENT FMN REDUCTASE LOT6"/>
    <property type="match status" value="1"/>
</dbReference>
<feature type="domain" description="NADPH-dependent FMN reductase-like" evidence="1">
    <location>
        <begin position="4"/>
        <end position="136"/>
    </location>
</feature>
<dbReference type="InterPro" id="IPR029039">
    <property type="entry name" value="Flavoprotein-like_sf"/>
</dbReference>
<reference evidence="2 3" key="2">
    <citation type="journal article" date="2010" name="Stand. Genomic Sci.">
        <title>Complete genome sequence of Chitinophaga pinensis type strain (UQM 2034).</title>
        <authorList>
            <person name="Glavina Del Rio T."/>
            <person name="Abt B."/>
            <person name="Spring S."/>
            <person name="Lapidus A."/>
            <person name="Nolan M."/>
            <person name="Tice H."/>
            <person name="Copeland A."/>
            <person name="Cheng J.F."/>
            <person name="Chen F."/>
            <person name="Bruce D."/>
            <person name="Goodwin L."/>
            <person name="Pitluck S."/>
            <person name="Ivanova N."/>
            <person name="Mavromatis K."/>
            <person name="Mikhailova N."/>
            <person name="Pati A."/>
            <person name="Chen A."/>
            <person name="Palaniappan K."/>
            <person name="Land M."/>
            <person name="Hauser L."/>
            <person name="Chang Y.J."/>
            <person name="Jeffries C.D."/>
            <person name="Chain P."/>
            <person name="Saunders E."/>
            <person name="Detter J.C."/>
            <person name="Brettin T."/>
            <person name="Rohde M."/>
            <person name="Goker M."/>
            <person name="Bristow J."/>
            <person name="Eisen J.A."/>
            <person name="Markowitz V."/>
            <person name="Hugenholtz P."/>
            <person name="Kyrpides N.C."/>
            <person name="Klenk H.P."/>
            <person name="Lucas S."/>
        </authorList>
    </citation>
    <scope>NUCLEOTIDE SEQUENCE [LARGE SCALE GENOMIC DNA]</scope>
    <source>
        <strain evidence="3">ATCC 43595 / DSM 2588 / LMG 13176 / NBRC 15968 / NCIMB 11800 / UQM 2034</strain>
    </source>
</reference>
<name>A0A979G6C2_CHIPD</name>
<dbReference type="InterPro" id="IPR005025">
    <property type="entry name" value="FMN_Rdtase-like_dom"/>
</dbReference>
<dbReference type="Gene3D" id="3.40.50.360">
    <property type="match status" value="1"/>
</dbReference>
<dbReference type="OrthoDB" id="9812295at2"/>
<organism evidence="2 3">
    <name type="scientific">Chitinophaga pinensis (strain ATCC 43595 / DSM 2588 / LMG 13176 / NBRC 15968 / NCIMB 11800 / UQM 2034)</name>
    <dbReference type="NCBI Taxonomy" id="485918"/>
    <lineage>
        <taxon>Bacteria</taxon>
        <taxon>Pseudomonadati</taxon>
        <taxon>Bacteroidota</taxon>
        <taxon>Chitinophagia</taxon>
        <taxon>Chitinophagales</taxon>
        <taxon>Chitinophagaceae</taxon>
        <taxon>Chitinophaga</taxon>
    </lineage>
</organism>
<evidence type="ECO:0000313" key="2">
    <source>
        <dbReference type="EMBL" id="ACU61540.1"/>
    </source>
</evidence>
<sequence>MAFKILGISGSLRSASSNTSLLRACAAIAPADMVFSIYDGLDKLPYFSPELDTEQSTAPLTVADLRQQVQAADAVVFSTPEYAFGIPGVLKNALDWLVSSGEFTHKPTVVISASPLATGGEKAHASLVQTLTVMTADIREEYKLIIPVIRTKINPEGILTDAVLEKTLRTLISDLAAAKSASEDQH</sequence>
<dbReference type="SUPFAM" id="SSF52218">
    <property type="entry name" value="Flavoproteins"/>
    <property type="match status" value="1"/>
</dbReference>
<proteinExistence type="predicted"/>
<dbReference type="RefSeq" id="WP_012791712.1">
    <property type="nucleotide sequence ID" value="NC_013132.1"/>
</dbReference>
<dbReference type="Pfam" id="PF03358">
    <property type="entry name" value="FMN_red"/>
    <property type="match status" value="1"/>
</dbReference>
<reference evidence="3" key="1">
    <citation type="submission" date="2009-08" db="EMBL/GenBank/DDBJ databases">
        <title>The complete genome of Chitinophaga pinensis DSM 2588.</title>
        <authorList>
            <consortium name="US DOE Joint Genome Institute (JGI-PGF)"/>
            <person name="Lucas S."/>
            <person name="Copeland A."/>
            <person name="Lapidus A."/>
            <person name="Glavina del Rio T."/>
            <person name="Dalin E."/>
            <person name="Tice H."/>
            <person name="Bruce D."/>
            <person name="Goodwin L."/>
            <person name="Pitluck S."/>
            <person name="Kyrpides N."/>
            <person name="Mavromatis K."/>
            <person name="Ivanova N."/>
            <person name="Mikhailova N."/>
            <person name="Sims D."/>
            <person name="Meinche L."/>
            <person name="Brettin T."/>
            <person name="Detter J.C."/>
            <person name="Han C."/>
            <person name="Larimer F."/>
            <person name="Land M."/>
            <person name="Hauser L."/>
            <person name="Markowitz V."/>
            <person name="Cheng J.-F."/>
            <person name="Hugenholtz P."/>
            <person name="Woyke T."/>
            <person name="Wu D."/>
            <person name="Spring S."/>
            <person name="Klenk H.-P."/>
            <person name="Eisen J.A."/>
        </authorList>
    </citation>
    <scope>NUCLEOTIDE SEQUENCE [LARGE SCALE GENOMIC DNA]</scope>
    <source>
        <strain evidence="3">ATCC 43595 / DSM 2588 / LMG 13176 / NBRC 15968 / NCIMB 11800 / UQM 2034</strain>
    </source>
</reference>
<dbReference type="InterPro" id="IPR050712">
    <property type="entry name" value="NAD(P)H-dep_reductase"/>
</dbReference>
<dbReference type="PANTHER" id="PTHR30543">
    <property type="entry name" value="CHROMATE REDUCTASE"/>
    <property type="match status" value="1"/>
</dbReference>
<protein>
    <submittedName>
        <fullName evidence="2">NADPH-dependent FMN reductase</fullName>
    </submittedName>
</protein>
<dbReference type="KEGG" id="cpi:Cpin_4080"/>
<dbReference type="GO" id="GO:0016491">
    <property type="term" value="F:oxidoreductase activity"/>
    <property type="evidence" value="ECO:0007669"/>
    <property type="project" value="InterPro"/>
</dbReference>
<dbReference type="Proteomes" id="UP000002215">
    <property type="component" value="Chromosome"/>
</dbReference>
<dbReference type="GO" id="GO:0005829">
    <property type="term" value="C:cytosol"/>
    <property type="evidence" value="ECO:0007669"/>
    <property type="project" value="TreeGrafter"/>
</dbReference>